<accession>A0A8J2K0R1</accession>
<comment type="caution">
    <text evidence="1">The sequence shown here is derived from an EMBL/GenBank/DDBJ whole genome shotgun (WGS) entry which is preliminary data.</text>
</comment>
<proteinExistence type="predicted"/>
<keyword evidence="2" id="KW-1185">Reference proteome</keyword>
<name>A0A8J2K0R1_9HEXA</name>
<sequence length="129" mass="14074">MFEEPLYPKQDFKVVSTKMEMPLKVSILCKQCSESISKKCLAVGDAVEAAVVDAVDDAVVLHAAAAQSAIVRTGVISLMKCPVNVNASQLCSGHVFLRPRRVTVSIKHYFIKSQKLLGPPTESMLNITR</sequence>
<dbReference type="Proteomes" id="UP000708208">
    <property type="component" value="Unassembled WGS sequence"/>
</dbReference>
<organism evidence="1 2">
    <name type="scientific">Allacma fusca</name>
    <dbReference type="NCBI Taxonomy" id="39272"/>
    <lineage>
        <taxon>Eukaryota</taxon>
        <taxon>Metazoa</taxon>
        <taxon>Ecdysozoa</taxon>
        <taxon>Arthropoda</taxon>
        <taxon>Hexapoda</taxon>
        <taxon>Collembola</taxon>
        <taxon>Symphypleona</taxon>
        <taxon>Sminthuridae</taxon>
        <taxon>Allacma</taxon>
    </lineage>
</organism>
<evidence type="ECO:0000313" key="2">
    <source>
        <dbReference type="Proteomes" id="UP000708208"/>
    </source>
</evidence>
<dbReference type="EMBL" id="CAJVCH010204776">
    <property type="protein sequence ID" value="CAG7731033.1"/>
    <property type="molecule type" value="Genomic_DNA"/>
</dbReference>
<reference evidence="1" key="1">
    <citation type="submission" date="2021-06" db="EMBL/GenBank/DDBJ databases">
        <authorList>
            <person name="Hodson N. C."/>
            <person name="Mongue J. A."/>
            <person name="Jaron S. K."/>
        </authorList>
    </citation>
    <scope>NUCLEOTIDE SEQUENCE</scope>
</reference>
<dbReference type="AlphaFoldDB" id="A0A8J2K0R1"/>
<gene>
    <name evidence="1" type="ORF">AFUS01_LOCUS19643</name>
</gene>
<protein>
    <submittedName>
        <fullName evidence="1">Uncharacterized protein</fullName>
    </submittedName>
</protein>
<evidence type="ECO:0000313" key="1">
    <source>
        <dbReference type="EMBL" id="CAG7731033.1"/>
    </source>
</evidence>